<sequence length="274" mass="30822">MKAAGLTMDSNGQWNEAKGKKLNMYDVMTAAGTGITDEVFNTYYNNKVDYELSSAWQMDLEFSETAKNKAVPESLQEKYSKLITSHLNETRNPSALKDKYMWTIYDKNGIGTDLFKLDKNNSYLDDLIKQTDQGLNGIINKYGCNFMATIAFPQLLTGNVLNANEIEKIWQRSGERNGGVNTSDAEVYNPEKLTNIVWSNLEKSNVLLSSGAPSWTPYGYSSFSQYEIGYKIKLSYKNTGHFVLGGSTGSILYNPGNWITTDKDRTDTIKLYVK</sequence>
<dbReference type="AlphaFoldDB" id="A0A975IC98"/>
<dbReference type="Proteomes" id="UP000671995">
    <property type="component" value="Chromosome"/>
</dbReference>
<organism evidence="1 2">
    <name type="scientific">Treponema parvum</name>
    <dbReference type="NCBI Taxonomy" id="138851"/>
    <lineage>
        <taxon>Bacteria</taxon>
        <taxon>Pseudomonadati</taxon>
        <taxon>Spirochaetota</taxon>
        <taxon>Spirochaetia</taxon>
        <taxon>Spirochaetales</taxon>
        <taxon>Treponemataceae</taxon>
        <taxon>Treponema</taxon>
    </lineage>
</organism>
<evidence type="ECO:0000313" key="2">
    <source>
        <dbReference type="Proteomes" id="UP000671995"/>
    </source>
</evidence>
<gene>
    <name evidence="1" type="ORF">HRI96_00810</name>
</gene>
<dbReference type="EMBL" id="CP054257">
    <property type="protein sequence ID" value="QTQ10859.1"/>
    <property type="molecule type" value="Genomic_DNA"/>
</dbReference>
<dbReference type="RefSeq" id="WP_210117655.1">
    <property type="nucleotide sequence ID" value="NZ_CP054257.1"/>
</dbReference>
<proteinExistence type="predicted"/>
<accession>A0A975IC98</accession>
<protein>
    <submittedName>
        <fullName evidence="1">Uncharacterized protein</fullName>
    </submittedName>
</protein>
<reference evidence="1" key="2">
    <citation type="journal article" date="2021" name="Microbiol. Resour. Announc.">
        <title>Complete Genome Sequences of Three Human Oral Treponema parvum Isolates.</title>
        <authorList>
            <person name="Zeng H."/>
            <person name="Watt R.M."/>
        </authorList>
    </citation>
    <scope>NUCLEOTIDE SEQUENCE</scope>
    <source>
        <strain evidence="1">ATCC 700773</strain>
    </source>
</reference>
<reference evidence="1" key="1">
    <citation type="submission" date="2020-05" db="EMBL/GenBank/DDBJ databases">
        <authorList>
            <person name="Zeng H."/>
            <person name="Chan Y.K."/>
            <person name="Watt R.M."/>
        </authorList>
    </citation>
    <scope>NUCLEOTIDE SEQUENCE</scope>
    <source>
        <strain evidence="1">ATCC 700773</strain>
    </source>
</reference>
<evidence type="ECO:0000313" key="1">
    <source>
        <dbReference type="EMBL" id="QTQ10859.1"/>
    </source>
</evidence>
<name>A0A975IC98_9SPIR</name>